<feature type="domain" description="Brix" evidence="2">
    <location>
        <begin position="42"/>
        <end position="345"/>
    </location>
</feature>
<evidence type="ECO:0000313" key="3">
    <source>
        <dbReference type="EMBL" id="TGZ85704.1"/>
    </source>
</evidence>
<dbReference type="PANTHER" id="PTHR12661">
    <property type="entry name" value="PETER PAN-RELATED"/>
    <property type="match status" value="1"/>
</dbReference>
<evidence type="ECO:0000313" key="4">
    <source>
        <dbReference type="Proteomes" id="UP000298138"/>
    </source>
</evidence>
<sequence>MARRRTKKRTHLPHPNTSKNPKQSSTGVSQPLNASASPIPKTMVIRIGASEVGPSVSTLVHDVRAMMEPHTASRLRERKSNKLRDYVTMAGPLGVTQLLLFSRSETGHTNLRIARCPRGPTIHFRINEYSLCKDLRSVIRNPKSPGKEFTTPPLLVMNNLKTPVPKNPDGTPGRTLPQDELLMSMFRSLFPEITVNTPVNQYRRVMVLNRQENEDGKYIIDVRHYAITTKAVGLSKAIRRLNTAEKRIQRGSPDAASLRKKGGVPNLGKLEDISEYMLDPAAAAGYTSESDVEEGGEVEILNPAIKKAGTKRKLNRGPEKRSIHLTELGPRMTLEMMKIEEGLADGKVLWHAYEKKTKEEIRELEKRHAQRQVEKEKRRKEQMENVRRKKEAKAAKKKNKKEGEESESSSDEDMDDYEDYGDYDPEDDDEDVEMEDD</sequence>
<dbReference type="Proteomes" id="UP000298138">
    <property type="component" value="Unassembled WGS sequence"/>
</dbReference>
<dbReference type="EMBL" id="ML220112">
    <property type="protein sequence ID" value="TGZ85704.1"/>
    <property type="molecule type" value="Genomic_DNA"/>
</dbReference>
<accession>A0A4S2N907</accession>
<feature type="compositionally biased region" description="Basic residues" evidence="1">
    <location>
        <begin position="387"/>
        <end position="400"/>
    </location>
</feature>
<dbReference type="GO" id="GO:0006364">
    <property type="term" value="P:rRNA processing"/>
    <property type="evidence" value="ECO:0007669"/>
    <property type="project" value="InterPro"/>
</dbReference>
<feature type="compositionally biased region" description="Basic residues" evidence="1">
    <location>
        <begin position="1"/>
        <end position="12"/>
    </location>
</feature>
<dbReference type="SMART" id="SM00879">
    <property type="entry name" value="Brix"/>
    <property type="match status" value="1"/>
</dbReference>
<protein>
    <submittedName>
        <fullName evidence="3">Brix-domain-containing protein</fullName>
    </submittedName>
</protein>
<dbReference type="GO" id="GO:0019843">
    <property type="term" value="F:rRNA binding"/>
    <property type="evidence" value="ECO:0007669"/>
    <property type="project" value="InterPro"/>
</dbReference>
<dbReference type="FunCoup" id="A0A4S2N907">
    <property type="interactions" value="826"/>
</dbReference>
<dbReference type="GO" id="GO:0030687">
    <property type="term" value="C:preribosome, large subunit precursor"/>
    <property type="evidence" value="ECO:0007669"/>
    <property type="project" value="TreeGrafter"/>
</dbReference>
<dbReference type="AlphaFoldDB" id="A0A4S2N907"/>
<dbReference type="STRING" id="341454.A0A4S2N907"/>
<dbReference type="PANTHER" id="PTHR12661:SF5">
    <property type="entry name" value="SUPPRESSOR OF SWI4 1 HOMOLOG"/>
    <property type="match status" value="1"/>
</dbReference>
<keyword evidence="4" id="KW-1185">Reference proteome</keyword>
<dbReference type="GO" id="GO:0000027">
    <property type="term" value="P:ribosomal large subunit assembly"/>
    <property type="evidence" value="ECO:0007669"/>
    <property type="project" value="TreeGrafter"/>
</dbReference>
<name>A0A4S2N907_9PEZI</name>
<feature type="region of interest" description="Disordered" evidence="1">
    <location>
        <begin position="364"/>
        <end position="437"/>
    </location>
</feature>
<reference evidence="3 4" key="1">
    <citation type="submission" date="2019-04" db="EMBL/GenBank/DDBJ databases">
        <title>Comparative genomics and transcriptomics to analyze fruiting body development in filamentous ascomycetes.</title>
        <authorList>
            <consortium name="DOE Joint Genome Institute"/>
            <person name="Lutkenhaus R."/>
            <person name="Traeger S."/>
            <person name="Breuer J."/>
            <person name="Kuo A."/>
            <person name="Lipzen A."/>
            <person name="Pangilinan J."/>
            <person name="Dilworth D."/>
            <person name="Sandor L."/>
            <person name="Poggeler S."/>
            <person name="Barry K."/>
            <person name="Grigoriev I.V."/>
            <person name="Nowrousian M."/>
        </authorList>
    </citation>
    <scope>NUCLEOTIDE SEQUENCE [LARGE SCALE GENOMIC DNA]</scope>
    <source>
        <strain evidence="3 4">CBS 389.68</strain>
    </source>
</reference>
<dbReference type="InterPro" id="IPR045112">
    <property type="entry name" value="PPAN-like"/>
</dbReference>
<proteinExistence type="predicted"/>
<dbReference type="OrthoDB" id="10261452at2759"/>
<dbReference type="Pfam" id="PF04427">
    <property type="entry name" value="Brix"/>
    <property type="match status" value="1"/>
</dbReference>
<feature type="compositionally biased region" description="Acidic residues" evidence="1">
    <location>
        <begin position="404"/>
        <end position="437"/>
    </location>
</feature>
<feature type="region of interest" description="Disordered" evidence="1">
    <location>
        <begin position="1"/>
        <end position="37"/>
    </location>
</feature>
<evidence type="ECO:0000256" key="1">
    <source>
        <dbReference type="SAM" id="MobiDB-lite"/>
    </source>
</evidence>
<organism evidence="3 4">
    <name type="scientific">Ascodesmis nigricans</name>
    <dbReference type="NCBI Taxonomy" id="341454"/>
    <lineage>
        <taxon>Eukaryota</taxon>
        <taxon>Fungi</taxon>
        <taxon>Dikarya</taxon>
        <taxon>Ascomycota</taxon>
        <taxon>Pezizomycotina</taxon>
        <taxon>Pezizomycetes</taxon>
        <taxon>Pezizales</taxon>
        <taxon>Ascodesmidaceae</taxon>
        <taxon>Ascodesmis</taxon>
    </lineage>
</organism>
<dbReference type="InParanoid" id="A0A4S2N907"/>
<feature type="compositionally biased region" description="Polar residues" evidence="1">
    <location>
        <begin position="15"/>
        <end position="36"/>
    </location>
</feature>
<evidence type="ECO:0000259" key="2">
    <source>
        <dbReference type="PROSITE" id="PS50833"/>
    </source>
</evidence>
<dbReference type="PROSITE" id="PS50833">
    <property type="entry name" value="BRIX"/>
    <property type="match status" value="1"/>
</dbReference>
<feature type="compositionally biased region" description="Basic and acidic residues" evidence="1">
    <location>
        <begin position="364"/>
        <end position="386"/>
    </location>
</feature>
<gene>
    <name evidence="3" type="ORF">EX30DRAFT_346209</name>
</gene>
<dbReference type="InterPro" id="IPR007109">
    <property type="entry name" value="Brix"/>
</dbReference>